<gene>
    <name evidence="2" type="ORF">DILT_LOCUS6211</name>
</gene>
<dbReference type="AlphaFoldDB" id="A0A3P7LA72"/>
<dbReference type="GO" id="GO:0007023">
    <property type="term" value="P:post-chaperonin tubulin folding pathway"/>
    <property type="evidence" value="ECO:0007669"/>
    <property type="project" value="InterPro"/>
</dbReference>
<evidence type="ECO:0000313" key="2">
    <source>
        <dbReference type="EMBL" id="VDN10380.1"/>
    </source>
</evidence>
<evidence type="ECO:0000259" key="1">
    <source>
        <dbReference type="Pfam" id="PF14560"/>
    </source>
</evidence>
<proteinExistence type="predicted"/>
<dbReference type="GO" id="GO:0043014">
    <property type="term" value="F:alpha-tubulin binding"/>
    <property type="evidence" value="ECO:0007669"/>
    <property type="project" value="InterPro"/>
</dbReference>
<dbReference type="Gene3D" id="3.10.20.90">
    <property type="entry name" value="Phosphatidylinositol 3-kinase Catalytic Subunit, Chain A, domain 1"/>
    <property type="match status" value="1"/>
</dbReference>
<dbReference type="InterPro" id="IPR000626">
    <property type="entry name" value="Ubiquitin-like_dom"/>
</dbReference>
<dbReference type="InterPro" id="IPR045172">
    <property type="entry name" value="TBCB_Ubl"/>
</dbReference>
<dbReference type="EMBL" id="UYRU01049038">
    <property type="protein sequence ID" value="VDN10380.1"/>
    <property type="molecule type" value="Genomic_DNA"/>
</dbReference>
<keyword evidence="3" id="KW-1185">Reference proteome</keyword>
<dbReference type="SUPFAM" id="SSF54236">
    <property type="entry name" value="Ubiquitin-like"/>
    <property type="match status" value="1"/>
</dbReference>
<sequence>MTVLTLAVIITAMPSYVSLVITSTAFGLKSEKKYPLDLTLGKFKEKLVLMTGCEPSTMKLELLDDSERHVAFLADDFKTLEELGVKDDTVLAWKKRNKIGKFKELDPEEAKKAEEKRLAAEAKEKALIEKMKIGDRCGLYVRFFRQFREPITTQISAYLSL</sequence>
<name>A0A3P7LA72_DIBLA</name>
<dbReference type="CDD" id="cd01789">
    <property type="entry name" value="Ubl_TBCB"/>
    <property type="match status" value="1"/>
</dbReference>
<reference evidence="2 3" key="1">
    <citation type="submission" date="2018-11" db="EMBL/GenBank/DDBJ databases">
        <authorList>
            <consortium name="Pathogen Informatics"/>
        </authorList>
    </citation>
    <scope>NUCLEOTIDE SEQUENCE [LARGE SCALE GENOMIC DNA]</scope>
</reference>
<dbReference type="OrthoDB" id="5295208at2759"/>
<protein>
    <recommendedName>
        <fullName evidence="1">Ubiquitin-like domain-containing protein</fullName>
    </recommendedName>
</protein>
<organism evidence="2 3">
    <name type="scientific">Dibothriocephalus latus</name>
    <name type="common">Fish tapeworm</name>
    <name type="synonym">Diphyllobothrium latum</name>
    <dbReference type="NCBI Taxonomy" id="60516"/>
    <lineage>
        <taxon>Eukaryota</taxon>
        <taxon>Metazoa</taxon>
        <taxon>Spiralia</taxon>
        <taxon>Lophotrochozoa</taxon>
        <taxon>Platyhelminthes</taxon>
        <taxon>Cestoda</taxon>
        <taxon>Eucestoda</taxon>
        <taxon>Diphyllobothriidea</taxon>
        <taxon>Diphyllobothriidae</taxon>
        <taxon>Dibothriocephalus</taxon>
    </lineage>
</organism>
<dbReference type="Proteomes" id="UP000281553">
    <property type="component" value="Unassembled WGS sequence"/>
</dbReference>
<dbReference type="Pfam" id="PF14560">
    <property type="entry name" value="Ubiquitin_2"/>
    <property type="match status" value="1"/>
</dbReference>
<accession>A0A3P7LA72</accession>
<dbReference type="InterPro" id="IPR029071">
    <property type="entry name" value="Ubiquitin-like_domsf"/>
</dbReference>
<dbReference type="GO" id="GO:0007021">
    <property type="term" value="P:tubulin complex assembly"/>
    <property type="evidence" value="ECO:0007669"/>
    <property type="project" value="InterPro"/>
</dbReference>
<evidence type="ECO:0000313" key="3">
    <source>
        <dbReference type="Proteomes" id="UP000281553"/>
    </source>
</evidence>
<feature type="domain" description="Ubiquitin-like" evidence="1">
    <location>
        <begin position="16"/>
        <end position="91"/>
    </location>
</feature>